<evidence type="ECO:0000313" key="2">
    <source>
        <dbReference type="Proteomes" id="UP000265955"/>
    </source>
</evidence>
<accession>A0A3A3FJY4</accession>
<reference evidence="2" key="1">
    <citation type="submission" date="2018-09" db="EMBL/GenBank/DDBJ databases">
        <authorList>
            <person name="Zhu H."/>
        </authorList>
    </citation>
    <scope>NUCLEOTIDE SEQUENCE [LARGE SCALE GENOMIC DNA]</scope>
    <source>
        <strain evidence="2">K1R23-30</strain>
    </source>
</reference>
<name>A0A3A3FJY4_9BURK</name>
<comment type="caution">
    <text evidence="1">The sequence shown here is derived from an EMBL/GenBank/DDBJ whole genome shotgun (WGS) entry which is preliminary data.</text>
</comment>
<dbReference type="AlphaFoldDB" id="A0A3A3FJY4"/>
<organism evidence="1 2">
    <name type="scientific">Noviherbaspirillum saxi</name>
    <dbReference type="NCBI Taxonomy" id="2320863"/>
    <lineage>
        <taxon>Bacteria</taxon>
        <taxon>Pseudomonadati</taxon>
        <taxon>Pseudomonadota</taxon>
        <taxon>Betaproteobacteria</taxon>
        <taxon>Burkholderiales</taxon>
        <taxon>Oxalobacteraceae</taxon>
        <taxon>Noviherbaspirillum</taxon>
    </lineage>
</organism>
<evidence type="ECO:0000313" key="1">
    <source>
        <dbReference type="EMBL" id="RJF95813.1"/>
    </source>
</evidence>
<dbReference type="RefSeq" id="WP_119770960.1">
    <property type="nucleotide sequence ID" value="NZ_QYUO01000002.1"/>
</dbReference>
<keyword evidence="2" id="KW-1185">Reference proteome</keyword>
<gene>
    <name evidence="1" type="ORF">D3871_20790</name>
</gene>
<protein>
    <submittedName>
        <fullName evidence="1">Uncharacterized protein</fullName>
    </submittedName>
</protein>
<proteinExistence type="predicted"/>
<dbReference type="OrthoDB" id="8451447at2"/>
<sequence length="113" mass="12528">MSLDYVNEKLSAAVHALAVGEGDVRSRLITAYMCFSTLRTADFPSELQSDYEWIMGELTKEDPVVDYNGDNYKGSVEATLGKMQNRTAAHIAARVYSLQLAAREKLYAQGKDS</sequence>
<dbReference type="Proteomes" id="UP000265955">
    <property type="component" value="Unassembled WGS sequence"/>
</dbReference>
<dbReference type="EMBL" id="QYUO01000002">
    <property type="protein sequence ID" value="RJF95813.1"/>
    <property type="molecule type" value="Genomic_DNA"/>
</dbReference>